<dbReference type="RefSeq" id="XP_031565272.1">
    <property type="nucleotide sequence ID" value="XM_031709412.1"/>
</dbReference>
<feature type="binding site" evidence="9">
    <location>
        <position position="135"/>
    </location>
    <ligand>
        <name>IMP</name>
        <dbReference type="ChEBI" id="CHEBI:58053"/>
    </ligand>
</feature>
<evidence type="ECO:0000256" key="1">
    <source>
        <dbReference type="ARBA" id="ARBA00011738"/>
    </source>
</evidence>
<feature type="binding site" evidence="9">
    <location>
        <begin position="19"/>
        <end position="25"/>
    </location>
    <ligand>
        <name>GTP</name>
        <dbReference type="ChEBI" id="CHEBI:37565"/>
    </ligand>
</feature>
<comment type="function">
    <text evidence="11">Plays an important role in the de novo pathway of purine nucleotide biosynthesis.</text>
</comment>
<dbReference type="InterPro" id="IPR033128">
    <property type="entry name" value="Adenylosuccin_syn_Lys_AS"/>
</dbReference>
<evidence type="ECO:0000313" key="13">
    <source>
        <dbReference type="RefSeq" id="XP_031565272.1"/>
    </source>
</evidence>
<evidence type="ECO:0000256" key="6">
    <source>
        <dbReference type="ARBA" id="ARBA00022842"/>
    </source>
</evidence>
<dbReference type="InterPro" id="IPR001114">
    <property type="entry name" value="Adenylosuccinate_synthetase"/>
</dbReference>
<dbReference type="GO" id="GO:0005525">
    <property type="term" value="F:GTP binding"/>
    <property type="evidence" value="ECO:0007669"/>
    <property type="project" value="UniProtKB-UniRule"/>
</dbReference>
<feature type="binding site" evidence="9">
    <location>
        <begin position="20"/>
        <end position="23"/>
    </location>
    <ligand>
        <name>IMP</name>
        <dbReference type="ChEBI" id="CHEBI:58053"/>
    </ligand>
</feature>
<organism evidence="12 13">
    <name type="scientific">Actinia tenebrosa</name>
    <name type="common">Australian red waratah sea anemone</name>
    <dbReference type="NCBI Taxonomy" id="6105"/>
    <lineage>
        <taxon>Eukaryota</taxon>
        <taxon>Metazoa</taxon>
        <taxon>Cnidaria</taxon>
        <taxon>Anthozoa</taxon>
        <taxon>Hexacorallia</taxon>
        <taxon>Actiniaria</taxon>
        <taxon>Actiniidae</taxon>
        <taxon>Actinia</taxon>
    </lineage>
</organism>
<feature type="binding site" evidence="9">
    <location>
        <position position="149"/>
    </location>
    <ligand>
        <name>IMP</name>
        <dbReference type="ChEBI" id="CHEBI:58053"/>
        <note>ligand shared between dimeric partners</note>
    </ligand>
</feature>
<keyword evidence="12" id="KW-1185">Reference proteome</keyword>
<dbReference type="Pfam" id="PF00709">
    <property type="entry name" value="Adenylsucc_synt"/>
    <property type="match status" value="1"/>
</dbReference>
<dbReference type="PANTHER" id="PTHR11846">
    <property type="entry name" value="ADENYLOSUCCINATE SYNTHETASE"/>
    <property type="match status" value="1"/>
</dbReference>
<dbReference type="FunCoup" id="A0A6P8IEH7">
    <property type="interactions" value="2329"/>
</dbReference>
<dbReference type="Proteomes" id="UP000515163">
    <property type="component" value="Unplaced"/>
</dbReference>
<evidence type="ECO:0000256" key="9">
    <source>
        <dbReference type="HAMAP-Rule" id="MF_03125"/>
    </source>
</evidence>
<dbReference type="GO" id="GO:0004019">
    <property type="term" value="F:adenylosuccinate synthase activity"/>
    <property type="evidence" value="ECO:0007669"/>
    <property type="project" value="UniProtKB-UniRule"/>
</dbReference>
<comment type="cofactor">
    <cofactor evidence="9">
        <name>Mg(2+)</name>
        <dbReference type="ChEBI" id="CHEBI:18420"/>
    </cofactor>
    <text evidence="9">Binds 1 Mg(2+) ion per subunit.</text>
</comment>
<dbReference type="GeneID" id="116300533"/>
<feature type="binding site" evidence="9">
    <location>
        <position position="307"/>
    </location>
    <ligand>
        <name>IMP</name>
        <dbReference type="ChEBI" id="CHEBI:58053"/>
    </ligand>
</feature>
<reference evidence="13" key="1">
    <citation type="submission" date="2025-08" db="UniProtKB">
        <authorList>
            <consortium name="RefSeq"/>
        </authorList>
    </citation>
    <scope>IDENTIFICATION</scope>
    <source>
        <tissue evidence="13">Tentacle</tissue>
    </source>
</reference>
<protein>
    <recommendedName>
        <fullName evidence="9 11">Adenylosuccinate synthetase</fullName>
        <shortName evidence="9">AMPSase</shortName>
        <shortName evidence="9">AdSS</shortName>
        <ecNumber evidence="9 11">6.3.4.4</ecNumber>
    </recommendedName>
    <alternativeName>
        <fullName evidence="9">IMP--aspartate ligase</fullName>
    </alternativeName>
</protein>
<dbReference type="PROSITE" id="PS01266">
    <property type="entry name" value="ADENYLOSUCCIN_SYN_1"/>
    <property type="match status" value="1"/>
</dbReference>
<dbReference type="SMART" id="SM00788">
    <property type="entry name" value="Adenylsucc_synt"/>
    <property type="match status" value="1"/>
</dbReference>
<keyword evidence="3 9" id="KW-0479">Metal-binding</keyword>
<comment type="catalytic activity">
    <reaction evidence="8 9 11">
        <text>IMP + L-aspartate + GTP = N(6)-(1,2-dicarboxyethyl)-AMP + GDP + phosphate + 2 H(+)</text>
        <dbReference type="Rhea" id="RHEA:15753"/>
        <dbReference type="ChEBI" id="CHEBI:15378"/>
        <dbReference type="ChEBI" id="CHEBI:29991"/>
        <dbReference type="ChEBI" id="CHEBI:37565"/>
        <dbReference type="ChEBI" id="CHEBI:43474"/>
        <dbReference type="ChEBI" id="CHEBI:57567"/>
        <dbReference type="ChEBI" id="CHEBI:58053"/>
        <dbReference type="ChEBI" id="CHEBI:58189"/>
        <dbReference type="EC" id="6.3.4.4"/>
    </reaction>
</comment>
<comment type="similarity">
    <text evidence="9 11">Belongs to the adenylosuccinate synthetase family.</text>
</comment>
<feature type="binding site" evidence="9">
    <location>
        <begin position="45"/>
        <end position="48"/>
    </location>
    <ligand>
        <name>IMP</name>
        <dbReference type="ChEBI" id="CHEBI:58053"/>
    </ligand>
</feature>
<dbReference type="AlphaFoldDB" id="A0A6P8IEH7"/>
<evidence type="ECO:0000256" key="10">
    <source>
        <dbReference type="PROSITE-ProRule" id="PRU10134"/>
    </source>
</evidence>
<dbReference type="GO" id="GO:0044208">
    <property type="term" value="P:'de novo' AMP biosynthetic process"/>
    <property type="evidence" value="ECO:0007669"/>
    <property type="project" value="UniProtKB-UniRule"/>
</dbReference>
<keyword evidence="5 9" id="KW-0658">Purine biosynthesis</keyword>
<dbReference type="FunFam" id="1.10.300.10:FF:000002">
    <property type="entry name" value="Adenylosuccinate synthetase, chloroplastic"/>
    <property type="match status" value="1"/>
</dbReference>
<evidence type="ECO:0000256" key="8">
    <source>
        <dbReference type="ARBA" id="ARBA00050432"/>
    </source>
</evidence>
<comment type="pathway">
    <text evidence="9 11">Purine metabolism; AMP biosynthesis via de novo pathway; AMP from IMP: step 1/2.</text>
</comment>
<dbReference type="InterPro" id="IPR027417">
    <property type="entry name" value="P-loop_NTPase"/>
</dbReference>
<feature type="binding site" evidence="9">
    <location>
        <position position="228"/>
    </location>
    <ligand>
        <name>IMP</name>
        <dbReference type="ChEBI" id="CHEBI:58053"/>
    </ligand>
</feature>
<feature type="binding site" evidence="9">
    <location>
        <position position="309"/>
    </location>
    <ligand>
        <name>GTP</name>
        <dbReference type="ChEBI" id="CHEBI:37565"/>
    </ligand>
</feature>
<dbReference type="InParanoid" id="A0A6P8IEH7"/>
<dbReference type="PROSITE" id="PS00513">
    <property type="entry name" value="ADENYLOSUCCIN_SYN_2"/>
    <property type="match status" value="1"/>
</dbReference>
<evidence type="ECO:0000256" key="3">
    <source>
        <dbReference type="ARBA" id="ARBA00022723"/>
    </source>
</evidence>
<comment type="subunit">
    <text evidence="1 9">Homodimer.</text>
</comment>
<evidence type="ECO:0000256" key="2">
    <source>
        <dbReference type="ARBA" id="ARBA00022598"/>
    </source>
</evidence>
<evidence type="ECO:0000256" key="11">
    <source>
        <dbReference type="RuleBase" id="RU000520"/>
    </source>
</evidence>
<dbReference type="KEGG" id="aten:116300533"/>
<dbReference type="NCBIfam" id="TIGR00184">
    <property type="entry name" value="purA"/>
    <property type="match status" value="1"/>
</dbReference>
<evidence type="ECO:0000256" key="4">
    <source>
        <dbReference type="ARBA" id="ARBA00022741"/>
    </source>
</evidence>
<dbReference type="UniPathway" id="UPA00075">
    <property type="reaction ID" value="UER00335"/>
</dbReference>
<dbReference type="SUPFAM" id="SSF52540">
    <property type="entry name" value="P-loop containing nucleoside triphosphate hydrolases"/>
    <property type="match status" value="1"/>
</dbReference>
<feature type="active site" description="Proton acceptor" evidence="9">
    <location>
        <position position="20"/>
    </location>
</feature>
<dbReference type="Gene3D" id="3.90.170.10">
    <property type="entry name" value="Adenylosuccinate Synthetase, subunit A, domain 3"/>
    <property type="match status" value="1"/>
</dbReference>
<dbReference type="OrthoDB" id="10265645at2759"/>
<evidence type="ECO:0000256" key="5">
    <source>
        <dbReference type="ARBA" id="ARBA00022755"/>
    </source>
</evidence>
<feature type="active site" evidence="10">
    <location>
        <position position="146"/>
    </location>
</feature>
<gene>
    <name evidence="13" type="primary">LOC116300533</name>
</gene>
<keyword evidence="7 9" id="KW-0342">GTP-binding</keyword>
<dbReference type="NCBIfam" id="NF002223">
    <property type="entry name" value="PRK01117.1"/>
    <property type="match status" value="1"/>
</dbReference>
<keyword evidence="6 9" id="KW-0460">Magnesium</keyword>
<name>A0A6P8IEH7_ACTTE</name>
<comment type="function">
    <text evidence="9">Plays an important role in the de novo pathway and in the salvage pathway of purine nucleotide biosynthesis. Catalyzes the first commited step in the biosynthesis of AMP from IMP.</text>
</comment>
<dbReference type="InterPro" id="IPR042109">
    <property type="entry name" value="Adenylosuccinate_synth_dom1"/>
</dbReference>
<feature type="binding site" evidence="9">
    <location>
        <position position="243"/>
    </location>
    <ligand>
        <name>IMP</name>
        <dbReference type="ChEBI" id="CHEBI:58053"/>
    </ligand>
</feature>
<dbReference type="PANTHER" id="PTHR11846:SF0">
    <property type="entry name" value="ADENYLOSUCCINATE SYNTHETASE"/>
    <property type="match status" value="1"/>
</dbReference>
<dbReference type="InterPro" id="IPR018220">
    <property type="entry name" value="Adenylosuccin_syn_GTP-bd"/>
</dbReference>
<feature type="binding site" evidence="9">
    <location>
        <begin position="303"/>
        <end position="309"/>
    </location>
    <ligand>
        <name>substrate</name>
    </ligand>
</feature>
<feature type="binding site" evidence="9">
    <location>
        <position position="20"/>
    </location>
    <ligand>
        <name>Mg(2+)</name>
        <dbReference type="ChEBI" id="CHEBI:18420"/>
    </ligand>
</feature>
<dbReference type="GO" id="GO:0005737">
    <property type="term" value="C:cytoplasm"/>
    <property type="evidence" value="ECO:0007669"/>
    <property type="project" value="UniProtKB-SubCell"/>
</dbReference>
<dbReference type="CDD" id="cd03108">
    <property type="entry name" value="AdSS"/>
    <property type="match status" value="1"/>
</dbReference>
<feature type="binding site" evidence="9">
    <location>
        <begin position="417"/>
        <end position="419"/>
    </location>
    <ligand>
        <name>GTP</name>
        <dbReference type="ChEBI" id="CHEBI:37565"/>
    </ligand>
</feature>
<feature type="binding site" evidence="9">
    <location>
        <begin position="335"/>
        <end position="337"/>
    </location>
    <ligand>
        <name>GTP</name>
        <dbReference type="ChEBI" id="CHEBI:37565"/>
    </ligand>
</feature>
<dbReference type="InterPro" id="IPR042110">
    <property type="entry name" value="Adenylosuccinate_synth_dom2"/>
</dbReference>
<feature type="binding site" evidence="9">
    <location>
        <begin position="47"/>
        <end position="49"/>
    </location>
    <ligand>
        <name>GTP</name>
        <dbReference type="ChEBI" id="CHEBI:37565"/>
    </ligand>
</feature>
<evidence type="ECO:0000313" key="12">
    <source>
        <dbReference type="Proteomes" id="UP000515163"/>
    </source>
</evidence>
<dbReference type="GO" id="GO:0046040">
    <property type="term" value="P:IMP metabolic process"/>
    <property type="evidence" value="ECO:0007669"/>
    <property type="project" value="TreeGrafter"/>
</dbReference>
<feature type="active site" description="Proton donor" evidence="9">
    <location>
        <position position="48"/>
    </location>
</feature>
<dbReference type="EC" id="6.3.4.4" evidence="9 11"/>
<dbReference type="GO" id="GO:0000287">
    <property type="term" value="F:magnesium ion binding"/>
    <property type="evidence" value="ECO:0007669"/>
    <property type="project" value="UniProtKB-UniRule"/>
</dbReference>
<keyword evidence="2 9" id="KW-0436">Ligase</keyword>
<sequence>MSVASPKTKVKVVLGAQWGDEGKGKLVDILATQANLVCRCQGGNNAGHTVVVGGKKYAFHILPSGLINENAMNVIGNGVVIHVPQLFQELKELEDQGVTDWNQRLVISDRAHLVFDLHQESDRLKESGRGRLGTTKKGIGPAYASKAQRLNLRVCDLIGDFAAFSEKFKNLASHFRRLFPNLDVNIDEELIKYKGFAEKIRPLVKDTVVYMHEALQNPKLNIVVEGANALMLDIDFGTYPFVTSSSCSIGAVCTGLGIPPQAIGEIYGVTKAYTTRVGIGAFPTELKDELGDRLQKVGHEYGVTTGRPRRCGWLDLIMLKYSYMINGFTSIAIAKLDVLDDFDEVKLGVAYLHNGRKLTSYPATQEVLHEVKVEYLTLPGWKTSIKHCRTMDQLPKNAQNYVRKIEEVVDVPVRWVGVGQSRDAMVNVF</sequence>
<evidence type="ECO:0000256" key="7">
    <source>
        <dbReference type="ARBA" id="ARBA00023134"/>
    </source>
</evidence>
<dbReference type="Gene3D" id="1.10.300.10">
    <property type="entry name" value="Adenylosuccinate Synthetase, subunit A, domain 2"/>
    <property type="match status" value="1"/>
</dbReference>
<keyword evidence="4 9" id="KW-0547">Nucleotide-binding</keyword>
<dbReference type="FunFam" id="3.90.170.10:FF:000001">
    <property type="entry name" value="Adenylosuccinate synthetase"/>
    <property type="match status" value="1"/>
</dbReference>
<dbReference type="InterPro" id="IPR042111">
    <property type="entry name" value="Adenylosuccinate_synth_dom3"/>
</dbReference>
<feature type="binding site" evidence="9">
    <location>
        <position position="47"/>
    </location>
    <ligand>
        <name>Mg(2+)</name>
        <dbReference type="ChEBI" id="CHEBI:18420"/>
    </ligand>
</feature>
<keyword evidence="9" id="KW-0963">Cytoplasm</keyword>
<comment type="subcellular location">
    <subcellularLocation>
        <location evidence="9">Cytoplasm</location>
    </subcellularLocation>
</comment>
<dbReference type="HAMAP" id="MF_00011">
    <property type="entry name" value="Adenylosucc_synth"/>
    <property type="match status" value="1"/>
</dbReference>
<proteinExistence type="inferred from homology"/>
<dbReference type="Gene3D" id="3.40.440.10">
    <property type="entry name" value="Adenylosuccinate Synthetase, subunit A, domain 1"/>
    <property type="match status" value="1"/>
</dbReference>
<accession>A0A6P8IEH7</accession>